<proteinExistence type="predicted"/>
<protein>
    <submittedName>
        <fullName evidence="1">Uncharacterized protein</fullName>
    </submittedName>
</protein>
<evidence type="ECO:0000313" key="2">
    <source>
        <dbReference type="Proteomes" id="UP001178461"/>
    </source>
</evidence>
<dbReference type="AlphaFoldDB" id="A0AA35PMK3"/>
<reference evidence="1" key="1">
    <citation type="submission" date="2022-12" db="EMBL/GenBank/DDBJ databases">
        <authorList>
            <person name="Alioto T."/>
            <person name="Alioto T."/>
            <person name="Gomez Garrido J."/>
        </authorList>
    </citation>
    <scope>NUCLEOTIDE SEQUENCE</scope>
</reference>
<keyword evidence="2" id="KW-1185">Reference proteome</keyword>
<dbReference type="Proteomes" id="UP001178461">
    <property type="component" value="Chromosome 13"/>
</dbReference>
<name>A0AA35PMK3_9SAUR</name>
<dbReference type="EMBL" id="OX395138">
    <property type="protein sequence ID" value="CAI5791078.1"/>
    <property type="molecule type" value="Genomic_DNA"/>
</dbReference>
<organism evidence="1 2">
    <name type="scientific">Podarcis lilfordi</name>
    <name type="common">Lilford's wall lizard</name>
    <dbReference type="NCBI Taxonomy" id="74358"/>
    <lineage>
        <taxon>Eukaryota</taxon>
        <taxon>Metazoa</taxon>
        <taxon>Chordata</taxon>
        <taxon>Craniata</taxon>
        <taxon>Vertebrata</taxon>
        <taxon>Euteleostomi</taxon>
        <taxon>Lepidosauria</taxon>
        <taxon>Squamata</taxon>
        <taxon>Bifurcata</taxon>
        <taxon>Unidentata</taxon>
        <taxon>Episquamata</taxon>
        <taxon>Laterata</taxon>
        <taxon>Lacertibaenia</taxon>
        <taxon>Lacertidae</taxon>
        <taxon>Podarcis</taxon>
    </lineage>
</organism>
<sequence length="101" mass="11526">MVKAEGGVYIGVNWGNSVCPGLETCPRWREDTTDIIIIRVGGLCRCAKSKREVLQQTMQVGETLEVLYQQNTQWLFLFRYFSLRSSLVFPLNQMSSSLFEG</sequence>
<gene>
    <name evidence="1" type="ORF">PODLI_1B028180</name>
</gene>
<evidence type="ECO:0000313" key="1">
    <source>
        <dbReference type="EMBL" id="CAI5791078.1"/>
    </source>
</evidence>
<accession>A0AA35PMK3</accession>